<feature type="region of interest" description="Disordered" evidence="1">
    <location>
        <begin position="1"/>
        <end position="21"/>
    </location>
</feature>
<dbReference type="EMBL" id="JAWWNJ010000013">
    <property type="protein sequence ID" value="KAK7042270.1"/>
    <property type="molecule type" value="Genomic_DNA"/>
</dbReference>
<name>A0AAW0CTS5_9AGAR</name>
<evidence type="ECO:0000256" key="1">
    <source>
        <dbReference type="SAM" id="MobiDB-lite"/>
    </source>
</evidence>
<keyword evidence="3" id="KW-1185">Reference proteome</keyword>
<dbReference type="Proteomes" id="UP001362999">
    <property type="component" value="Unassembled WGS sequence"/>
</dbReference>
<evidence type="ECO:0000313" key="3">
    <source>
        <dbReference type="Proteomes" id="UP001362999"/>
    </source>
</evidence>
<feature type="compositionally biased region" description="Pro residues" evidence="1">
    <location>
        <begin position="1"/>
        <end position="15"/>
    </location>
</feature>
<protein>
    <submittedName>
        <fullName evidence="2">Uncharacterized protein</fullName>
    </submittedName>
</protein>
<gene>
    <name evidence="2" type="ORF">R3P38DRAFT_3389986</name>
</gene>
<organism evidence="2 3">
    <name type="scientific">Favolaschia claudopus</name>
    <dbReference type="NCBI Taxonomy" id="2862362"/>
    <lineage>
        <taxon>Eukaryota</taxon>
        <taxon>Fungi</taxon>
        <taxon>Dikarya</taxon>
        <taxon>Basidiomycota</taxon>
        <taxon>Agaricomycotina</taxon>
        <taxon>Agaricomycetes</taxon>
        <taxon>Agaricomycetidae</taxon>
        <taxon>Agaricales</taxon>
        <taxon>Marasmiineae</taxon>
        <taxon>Mycenaceae</taxon>
        <taxon>Favolaschia</taxon>
    </lineage>
</organism>
<accession>A0AAW0CTS5</accession>
<evidence type="ECO:0000313" key="2">
    <source>
        <dbReference type="EMBL" id="KAK7042270.1"/>
    </source>
</evidence>
<comment type="caution">
    <text evidence="2">The sequence shown here is derived from an EMBL/GenBank/DDBJ whole genome shotgun (WGS) entry which is preliminary data.</text>
</comment>
<reference evidence="2 3" key="1">
    <citation type="journal article" date="2024" name="J Genomics">
        <title>Draft genome sequencing and assembly of Favolaschia claudopus CIRM-BRFM 2984 isolated from oak limbs.</title>
        <authorList>
            <person name="Navarro D."/>
            <person name="Drula E."/>
            <person name="Chaduli D."/>
            <person name="Cazenave R."/>
            <person name="Ahrendt S."/>
            <person name="Wang J."/>
            <person name="Lipzen A."/>
            <person name="Daum C."/>
            <person name="Barry K."/>
            <person name="Grigoriev I.V."/>
            <person name="Favel A."/>
            <person name="Rosso M.N."/>
            <person name="Martin F."/>
        </authorList>
    </citation>
    <scope>NUCLEOTIDE SEQUENCE [LARGE SCALE GENOMIC DNA]</scope>
    <source>
        <strain evidence="2 3">CIRM-BRFM 2984</strain>
    </source>
</reference>
<proteinExistence type="predicted"/>
<sequence>MGIGPVPPPYQPTPTPNQLAHDADDFIQPFLPPSNIRTASTGSTEWNPSPTLGYNPVLEISAGISQDQLLAFIDGLNLAMTASPPLRVVDLAGLVIGFFPDHSAMLGGALLQGAAEAGTPYPKQDAHRPLSACSESTIVGPKGLAVRICTTAAMQHLVMRTEKAAGPSRMDKIGRGIGEFLLTSPITIPMSGRIAPKVAVGGNSNGTDAEKPRIPLSTQRRLAALERHALGLDFNVPPPVKPHGIMDRLGSWSIAFDSRNTRKSENKAEKRRHRLARVEEQLRGPYPPQINYTALPQYEKARTGRDEINAARAARGREKGPGLISNIIGPTESKLERKVADADLLEYWASDKVLWIVIMNTRNG</sequence>
<dbReference type="AlphaFoldDB" id="A0AAW0CTS5"/>